<dbReference type="GeneTree" id="ENSGT00940000158183"/>
<reference evidence="18" key="2">
    <citation type="submission" date="2020-02" db="EMBL/GenBank/DDBJ databases">
        <title>Esox lucius (northern pike) genome, fEsoLuc1, primary haplotype.</title>
        <authorList>
            <person name="Myers G."/>
            <person name="Karagic N."/>
            <person name="Meyer A."/>
            <person name="Pippel M."/>
            <person name="Reichard M."/>
            <person name="Winkler S."/>
            <person name="Tracey A."/>
            <person name="Sims Y."/>
            <person name="Howe K."/>
            <person name="Rhie A."/>
            <person name="Formenti G."/>
            <person name="Durbin R."/>
            <person name="Fedrigo O."/>
            <person name="Jarvis E.D."/>
        </authorList>
    </citation>
    <scope>NUCLEOTIDE SEQUENCE [LARGE SCALE GENOMIC DNA]</scope>
</reference>
<dbReference type="GO" id="GO:0098632">
    <property type="term" value="F:cell-cell adhesion mediator activity"/>
    <property type="evidence" value="ECO:0007669"/>
    <property type="project" value="TreeGrafter"/>
</dbReference>
<dbReference type="SMART" id="SM00060">
    <property type="entry name" value="FN3"/>
    <property type="match status" value="3"/>
</dbReference>
<dbReference type="SMART" id="SM00408">
    <property type="entry name" value="IGc2"/>
    <property type="match status" value="6"/>
</dbReference>
<feature type="domain" description="Ig-like" evidence="16">
    <location>
        <begin position="295"/>
        <end position="380"/>
    </location>
</feature>
<dbReference type="FunFam" id="2.60.40.10:FF:000052">
    <property type="entry name" value="Contactin 1"/>
    <property type="match status" value="1"/>
</dbReference>
<dbReference type="FunFam" id="2.60.40.10:FF:000064">
    <property type="entry name" value="Contactin 1"/>
    <property type="match status" value="1"/>
</dbReference>
<dbReference type="InterPro" id="IPR003599">
    <property type="entry name" value="Ig_sub"/>
</dbReference>
<dbReference type="InterPro" id="IPR003961">
    <property type="entry name" value="FN3_dom"/>
</dbReference>
<dbReference type="CDD" id="cd00063">
    <property type="entry name" value="FN3"/>
    <property type="match status" value="3"/>
</dbReference>
<feature type="domain" description="Fibronectin type-III" evidence="17">
    <location>
        <begin position="665"/>
        <end position="763"/>
    </location>
</feature>
<comment type="similarity">
    <text evidence="2">Belongs to the immunoglobulin superfamily. Contactin family.</text>
</comment>
<dbReference type="SUPFAM" id="SSF48726">
    <property type="entry name" value="Immunoglobulin"/>
    <property type="match status" value="6"/>
</dbReference>
<protein>
    <recommendedName>
        <fullName evidence="13">Contactin-5</fullName>
    </recommendedName>
</protein>
<gene>
    <name evidence="18" type="primary">CNTN5</name>
</gene>
<evidence type="ECO:0000256" key="11">
    <source>
        <dbReference type="ARBA" id="ARBA00023288"/>
    </source>
</evidence>
<dbReference type="Gene3D" id="2.60.40.10">
    <property type="entry name" value="Immunoglobulins"/>
    <property type="match status" value="9"/>
</dbReference>
<dbReference type="GO" id="GO:0030424">
    <property type="term" value="C:axon"/>
    <property type="evidence" value="ECO:0007669"/>
    <property type="project" value="TreeGrafter"/>
</dbReference>
<dbReference type="InterPro" id="IPR013783">
    <property type="entry name" value="Ig-like_fold"/>
</dbReference>
<dbReference type="PROSITE" id="PS50853">
    <property type="entry name" value="FN3"/>
    <property type="match status" value="3"/>
</dbReference>
<dbReference type="GO" id="GO:0007420">
    <property type="term" value="P:brain development"/>
    <property type="evidence" value="ECO:0007669"/>
    <property type="project" value="TreeGrafter"/>
</dbReference>
<feature type="domain" description="Ig-like" evidence="16">
    <location>
        <begin position="385"/>
        <end position="468"/>
    </location>
</feature>
<dbReference type="FunFam" id="2.60.40.10:FF:000004">
    <property type="entry name" value="DCC isoform 1"/>
    <property type="match status" value="2"/>
</dbReference>
<keyword evidence="11" id="KW-0449">Lipoprotein</keyword>
<name>A0A6Q2Y5W5_ESOLU</name>
<reference evidence="18" key="4">
    <citation type="submission" date="2025-09" db="UniProtKB">
        <authorList>
            <consortium name="Ensembl"/>
        </authorList>
    </citation>
    <scope>IDENTIFICATION</scope>
</reference>
<dbReference type="FunFam" id="2.60.40.10:FF:000035">
    <property type="entry name" value="Contactin 1"/>
    <property type="match status" value="1"/>
</dbReference>
<keyword evidence="5 15" id="KW-0732">Signal</keyword>
<dbReference type="Pfam" id="PF07679">
    <property type="entry name" value="I-set"/>
    <property type="match status" value="3"/>
</dbReference>
<feature type="signal peptide" evidence="15">
    <location>
        <begin position="1"/>
        <end position="23"/>
    </location>
</feature>
<dbReference type="AlphaFoldDB" id="A0A6Q2Y5W5"/>
<evidence type="ECO:0000256" key="15">
    <source>
        <dbReference type="SAM" id="SignalP"/>
    </source>
</evidence>
<dbReference type="GO" id="GO:0005886">
    <property type="term" value="C:plasma membrane"/>
    <property type="evidence" value="ECO:0007669"/>
    <property type="project" value="UniProtKB-SubCell"/>
</dbReference>
<keyword evidence="19" id="KW-1185">Reference proteome</keyword>
<evidence type="ECO:0000259" key="16">
    <source>
        <dbReference type="PROSITE" id="PS50835"/>
    </source>
</evidence>
<dbReference type="FunFam" id="2.60.40.10:FF:000005">
    <property type="entry name" value="Neuronal cell adhesion molecule"/>
    <property type="match status" value="1"/>
</dbReference>
<dbReference type="InterPro" id="IPR003598">
    <property type="entry name" value="Ig_sub2"/>
</dbReference>
<proteinExistence type="inferred from homology"/>
<feature type="region of interest" description="Disordered" evidence="14">
    <location>
        <begin position="864"/>
        <end position="901"/>
    </location>
</feature>
<evidence type="ECO:0000256" key="4">
    <source>
        <dbReference type="ARBA" id="ARBA00022622"/>
    </source>
</evidence>
<organism evidence="18 19">
    <name type="scientific">Esox lucius</name>
    <name type="common">Northern pike</name>
    <dbReference type="NCBI Taxonomy" id="8010"/>
    <lineage>
        <taxon>Eukaryota</taxon>
        <taxon>Metazoa</taxon>
        <taxon>Chordata</taxon>
        <taxon>Craniata</taxon>
        <taxon>Vertebrata</taxon>
        <taxon>Euteleostomi</taxon>
        <taxon>Actinopterygii</taxon>
        <taxon>Neopterygii</taxon>
        <taxon>Teleostei</taxon>
        <taxon>Protacanthopterygii</taxon>
        <taxon>Esociformes</taxon>
        <taxon>Esocidae</taxon>
        <taxon>Esox</taxon>
    </lineage>
</organism>
<dbReference type="InterPro" id="IPR036179">
    <property type="entry name" value="Ig-like_dom_sf"/>
</dbReference>
<evidence type="ECO:0000256" key="9">
    <source>
        <dbReference type="ARBA" id="ARBA00023157"/>
    </source>
</evidence>
<evidence type="ECO:0000256" key="10">
    <source>
        <dbReference type="ARBA" id="ARBA00023180"/>
    </source>
</evidence>
<evidence type="ECO:0000256" key="7">
    <source>
        <dbReference type="ARBA" id="ARBA00022889"/>
    </source>
</evidence>
<dbReference type="PANTHER" id="PTHR44170:SF17">
    <property type="entry name" value="CONTACTIN-5"/>
    <property type="match status" value="1"/>
</dbReference>
<reference evidence="18" key="3">
    <citation type="submission" date="2025-08" db="UniProtKB">
        <authorList>
            <consortium name="Ensembl"/>
        </authorList>
    </citation>
    <scope>IDENTIFICATION</scope>
</reference>
<evidence type="ECO:0000256" key="6">
    <source>
        <dbReference type="ARBA" id="ARBA00022737"/>
    </source>
</evidence>
<feature type="compositionally biased region" description="Low complexity" evidence="14">
    <location>
        <begin position="873"/>
        <end position="885"/>
    </location>
</feature>
<dbReference type="FunFam" id="2.60.40.10:FF:000044">
    <property type="entry name" value="Contactin 1"/>
    <property type="match status" value="1"/>
</dbReference>
<evidence type="ECO:0000256" key="12">
    <source>
        <dbReference type="ARBA" id="ARBA00023319"/>
    </source>
</evidence>
<evidence type="ECO:0000256" key="8">
    <source>
        <dbReference type="ARBA" id="ARBA00023136"/>
    </source>
</evidence>
<keyword evidence="3" id="KW-1003">Cell membrane</keyword>
<feature type="domain" description="Ig-like" evidence="16">
    <location>
        <begin position="94"/>
        <end position="179"/>
    </location>
</feature>
<dbReference type="FunFam" id="2.60.40.10:FF:000028">
    <property type="entry name" value="Neuronal cell adhesion molecule"/>
    <property type="match status" value="1"/>
</dbReference>
<dbReference type="InterPro" id="IPR007110">
    <property type="entry name" value="Ig-like_dom"/>
</dbReference>
<feature type="chain" id="PRO_5044335603" description="Contactin-5" evidence="15">
    <location>
        <begin position="24"/>
        <end position="1072"/>
    </location>
</feature>
<dbReference type="PROSITE" id="PS50835">
    <property type="entry name" value="IG_LIKE"/>
    <property type="match status" value="6"/>
</dbReference>
<keyword evidence="6" id="KW-0677">Repeat</keyword>
<dbReference type="PANTHER" id="PTHR44170">
    <property type="entry name" value="PROTEIN SIDEKICK"/>
    <property type="match status" value="1"/>
</dbReference>
<feature type="domain" description="Ig-like" evidence="16">
    <location>
        <begin position="474"/>
        <end position="559"/>
    </location>
</feature>
<comment type="subcellular location">
    <subcellularLocation>
        <location evidence="1">Cell membrane</location>
        <topology evidence="1">Lipid-anchor</topology>
        <topology evidence="1">GPI-anchor</topology>
    </subcellularLocation>
</comment>
<reference evidence="19" key="1">
    <citation type="journal article" date="2014" name="PLoS ONE">
        <title>The genome and linkage map of the northern pike (Esox lucius): conserved synteny revealed between the salmonid sister group and the Neoteleostei.</title>
        <authorList>
            <person name="Rondeau E.B."/>
            <person name="Minkley D.R."/>
            <person name="Leong J.S."/>
            <person name="Messmer A.M."/>
            <person name="Jantzen J.R."/>
            <person name="von Schalburg K.R."/>
            <person name="Lemon C."/>
            <person name="Bird N.H."/>
            <person name="Koop B.F."/>
        </authorList>
    </citation>
    <scope>NUCLEOTIDE SEQUENCE</scope>
</reference>
<feature type="domain" description="Fibronectin type-III" evidence="17">
    <location>
        <begin position="870"/>
        <end position="964"/>
    </location>
</feature>
<dbReference type="Pfam" id="PF00041">
    <property type="entry name" value="fn3"/>
    <property type="match status" value="2"/>
</dbReference>
<evidence type="ECO:0000256" key="13">
    <source>
        <dbReference type="ARBA" id="ARBA00044127"/>
    </source>
</evidence>
<sequence>MGSPWKPLLLLSIISGLSDFAKAVGGRQVSYAAVLRMKGDSSSSLLSSRSRHAYSRGLVTPDWPTSFSSQHPSPLNLLSYQEEYRSQESEEFGPTFSQEPDDSIFALDSEEKKVMMSCEARGNPTPAYSWFINGTKLDVEADYRYSLMDGNLIITNASETADYGRYQCMAENSYGMILSRDALLQFAYLRAFSGRTRGAVSVREGQGVVLMCSPPPHSPEIIYSWVFNEFPSFVAEDSRRFISQVTGNLYVSKVQPSDVGSYICLVKNTVTNAKVLSPPTPLTLRTDGVMGEYEPKIEVHFSPSVLAANGVTVRLECFALGNPVPTITWRKMNGNIPKKARLRKSQAVLEIPNVQLEDSGTYECKAENPRGGTAFKGHLQVYTLPQWSSRINDTQLDSGEQLQWECRATGRPRPSYRWLRNGQHLVLSECHMVSGELIIHKVQQDDSGMYQCVAENKYGAIYSSAELKILASAPVFNPNPIRLIATLGKDVSLECKPKASPKPRVTWRRGDRRIQPNRRIMLLRNNTLRLVNASRSDEGNYVCRAENQFGSAEMTATLVVLPEAMRVDLSPSRVEVTVGESVVLSCKASHDPSLDVSFQWLLNQQPLDFQQEGGHFEYIQTSSTVDLMIRSILLKHAGKYGCRAQTSADTVFAEAELLVRGPPGPPGVVIVEEITDTTATLSWSAGLDNHSPISTYHLQARSPFSLGWQTVRTDPDPVTGVMESAMAVELNPWVEYEFRVVASNAIGTGDPSVPSRGVRTKEAVPSVAPANVSGGNGRRHELVISWEPVSEEFQNGEGFGYIVAFRANGTRGWKEKMVTSADSTTYKYRDETFPPLTPFEVKVGVYNNKGDGPFSGVVTVYSAEGEPREAPSEVKTSSTSSSEIKITWRPPNPGPGRPAGYEVSYWREGEQEESGKKKKTIGNETSMMLTGLGGNSVYLITVRGFNSIGQGPASIPSAAKTRKDPPVQPPANLMWIQEGNNVSLNWDPVKSQPNESDVIGYKVRLKLSWFLACALGVKGQVRTLEHTVTKQDQVFPLYSLLIQACRQLLSLKNWPPCLYFSIVTLFSYHAQT</sequence>
<evidence type="ECO:0000256" key="1">
    <source>
        <dbReference type="ARBA" id="ARBA00004609"/>
    </source>
</evidence>
<dbReference type="SMART" id="SM00409">
    <property type="entry name" value="IG"/>
    <property type="match status" value="6"/>
</dbReference>
<keyword evidence="9" id="KW-1015">Disulfide bond</keyword>
<feature type="region of interest" description="Disordered" evidence="14">
    <location>
        <begin position="752"/>
        <end position="774"/>
    </location>
</feature>
<keyword evidence="8" id="KW-0472">Membrane</keyword>
<keyword evidence="7" id="KW-0130">Cell adhesion</keyword>
<feature type="domain" description="Fibronectin type-III" evidence="17">
    <location>
        <begin position="768"/>
        <end position="865"/>
    </location>
</feature>
<dbReference type="Proteomes" id="UP000265140">
    <property type="component" value="Chromosome 1"/>
</dbReference>
<dbReference type="InterPro" id="IPR013098">
    <property type="entry name" value="Ig_I-set"/>
</dbReference>
<dbReference type="Bgee" id="ENSELUG00000024055">
    <property type="expression patterns" value="Expressed in camera-type eye and 11 other cell types or tissues"/>
</dbReference>
<dbReference type="SUPFAM" id="SSF49265">
    <property type="entry name" value="Fibronectin type III"/>
    <property type="match status" value="2"/>
</dbReference>
<keyword evidence="4" id="KW-0336">GPI-anchor</keyword>
<evidence type="ECO:0000256" key="5">
    <source>
        <dbReference type="ARBA" id="ARBA00022729"/>
    </source>
</evidence>
<dbReference type="GO" id="GO:0007411">
    <property type="term" value="P:axon guidance"/>
    <property type="evidence" value="ECO:0007669"/>
    <property type="project" value="TreeGrafter"/>
</dbReference>
<dbReference type="Pfam" id="PF13927">
    <property type="entry name" value="Ig_3"/>
    <property type="match status" value="2"/>
</dbReference>
<evidence type="ECO:0000313" key="19">
    <source>
        <dbReference type="Proteomes" id="UP000265140"/>
    </source>
</evidence>
<feature type="domain" description="Ig-like" evidence="16">
    <location>
        <begin position="202"/>
        <end position="277"/>
    </location>
</feature>
<dbReference type="GO" id="GO:0098552">
    <property type="term" value="C:side of membrane"/>
    <property type="evidence" value="ECO:0007669"/>
    <property type="project" value="UniProtKB-KW"/>
</dbReference>
<dbReference type="Ensembl" id="ENSELUT00000057048.2">
    <property type="protein sequence ID" value="ENSELUP00000060787.2"/>
    <property type="gene ID" value="ENSELUG00000024055.3"/>
</dbReference>
<keyword evidence="10" id="KW-0325">Glycoprotein</keyword>
<evidence type="ECO:0000259" key="17">
    <source>
        <dbReference type="PROSITE" id="PS50853"/>
    </source>
</evidence>
<evidence type="ECO:0000256" key="3">
    <source>
        <dbReference type="ARBA" id="ARBA00022475"/>
    </source>
</evidence>
<keyword evidence="12" id="KW-0393">Immunoglobulin domain</keyword>
<evidence type="ECO:0000256" key="2">
    <source>
        <dbReference type="ARBA" id="ARBA00009812"/>
    </source>
</evidence>
<feature type="domain" description="Ig-like" evidence="16">
    <location>
        <begin position="562"/>
        <end position="658"/>
    </location>
</feature>
<evidence type="ECO:0000256" key="14">
    <source>
        <dbReference type="SAM" id="MobiDB-lite"/>
    </source>
</evidence>
<accession>A0A6Q2Y5W5</accession>
<evidence type="ECO:0000313" key="18">
    <source>
        <dbReference type="Ensembl" id="ENSELUP00000060787.2"/>
    </source>
</evidence>
<dbReference type="FunFam" id="2.60.40.10:FF:000047">
    <property type="entry name" value="Contactin 1"/>
    <property type="match status" value="1"/>
</dbReference>
<dbReference type="InterPro" id="IPR036116">
    <property type="entry name" value="FN3_sf"/>
</dbReference>